<dbReference type="PANTHER" id="PTHR22930:SF259">
    <property type="entry name" value="OS08G0106900 PROTEIN"/>
    <property type="match status" value="1"/>
</dbReference>
<reference evidence="11" key="2">
    <citation type="submission" date="2025-08" db="UniProtKB">
        <authorList>
            <consortium name="RefSeq"/>
        </authorList>
    </citation>
    <scope>IDENTIFICATION</scope>
    <source>
        <tissue evidence="11">Leaf</tissue>
    </source>
</reference>
<dbReference type="InterPro" id="IPR027806">
    <property type="entry name" value="HARBI1_dom"/>
</dbReference>
<organism evidence="10 11">
    <name type="scientific">Camelina sativa</name>
    <name type="common">False flax</name>
    <name type="synonym">Myagrum sativum</name>
    <dbReference type="NCBI Taxonomy" id="90675"/>
    <lineage>
        <taxon>Eukaryota</taxon>
        <taxon>Viridiplantae</taxon>
        <taxon>Streptophyta</taxon>
        <taxon>Embryophyta</taxon>
        <taxon>Tracheophyta</taxon>
        <taxon>Spermatophyta</taxon>
        <taxon>Magnoliopsida</taxon>
        <taxon>eudicotyledons</taxon>
        <taxon>Gunneridae</taxon>
        <taxon>Pentapetalae</taxon>
        <taxon>rosids</taxon>
        <taxon>malvids</taxon>
        <taxon>Brassicales</taxon>
        <taxon>Brassicaceae</taxon>
        <taxon>Camelineae</taxon>
        <taxon>Camelina</taxon>
    </lineage>
</organism>
<evidence type="ECO:0000256" key="5">
    <source>
        <dbReference type="ARBA" id="ARBA00022723"/>
    </source>
</evidence>
<evidence type="ECO:0000256" key="4">
    <source>
        <dbReference type="ARBA" id="ARBA00022722"/>
    </source>
</evidence>
<feature type="domain" description="DDE Tnp4" evidence="9">
    <location>
        <begin position="38"/>
        <end position="95"/>
    </location>
</feature>
<accession>A0ABM0TCX4</accession>
<dbReference type="Pfam" id="PF13359">
    <property type="entry name" value="DDE_Tnp_4"/>
    <property type="match status" value="1"/>
</dbReference>
<evidence type="ECO:0000256" key="2">
    <source>
        <dbReference type="ARBA" id="ARBA00004123"/>
    </source>
</evidence>
<evidence type="ECO:0000256" key="1">
    <source>
        <dbReference type="ARBA" id="ARBA00001968"/>
    </source>
</evidence>
<dbReference type="PANTHER" id="PTHR22930">
    <property type="match status" value="1"/>
</dbReference>
<evidence type="ECO:0000259" key="9">
    <source>
        <dbReference type="Pfam" id="PF13359"/>
    </source>
</evidence>
<dbReference type="GeneID" id="104709511"/>
<keyword evidence="7" id="KW-0539">Nucleus</keyword>
<keyword evidence="10" id="KW-1185">Reference proteome</keyword>
<dbReference type="RefSeq" id="XP_010424411.1">
    <property type="nucleotide sequence ID" value="XM_010426109.1"/>
</dbReference>
<evidence type="ECO:0000313" key="11">
    <source>
        <dbReference type="RefSeq" id="XP_010424411.1"/>
    </source>
</evidence>
<evidence type="ECO:0000256" key="3">
    <source>
        <dbReference type="ARBA" id="ARBA00006958"/>
    </source>
</evidence>
<proteinExistence type="inferred from homology"/>
<gene>
    <name evidence="11" type="primary">LOC104709511</name>
</gene>
<name>A0ABM0TCX4_CAMSA</name>
<keyword evidence="6" id="KW-0378">Hydrolase</keyword>
<feature type="compositionally biased region" description="Acidic residues" evidence="8">
    <location>
        <begin position="115"/>
        <end position="124"/>
    </location>
</feature>
<protein>
    <submittedName>
        <fullName evidence="11">Uncharacterized protein LOC104709511</fullName>
    </submittedName>
</protein>
<dbReference type="Proteomes" id="UP000694864">
    <property type="component" value="Chromosome 8"/>
</dbReference>
<evidence type="ECO:0000313" key="10">
    <source>
        <dbReference type="Proteomes" id="UP000694864"/>
    </source>
</evidence>
<comment type="subcellular location">
    <subcellularLocation>
        <location evidence="2">Nucleus</location>
    </subcellularLocation>
</comment>
<comment type="cofactor">
    <cofactor evidence="1">
        <name>a divalent metal cation</name>
        <dbReference type="ChEBI" id="CHEBI:60240"/>
    </cofactor>
</comment>
<keyword evidence="4" id="KW-0540">Nuclease</keyword>
<comment type="similarity">
    <text evidence="3">Belongs to the HARBI1 family.</text>
</comment>
<reference evidence="10" key="1">
    <citation type="journal article" date="2014" name="Nat. Commun.">
        <title>The emerging biofuel crop Camelina sativa retains a highly undifferentiated hexaploid genome structure.</title>
        <authorList>
            <person name="Kagale S."/>
            <person name="Koh C."/>
            <person name="Nixon J."/>
            <person name="Bollina V."/>
            <person name="Clarke W.E."/>
            <person name="Tuteja R."/>
            <person name="Spillane C."/>
            <person name="Robinson S.J."/>
            <person name="Links M.G."/>
            <person name="Clarke C."/>
            <person name="Higgins E.E."/>
            <person name="Huebert T."/>
            <person name="Sharpe A.G."/>
            <person name="Parkin I.A."/>
        </authorList>
    </citation>
    <scope>NUCLEOTIDE SEQUENCE [LARGE SCALE GENOMIC DNA]</scope>
    <source>
        <strain evidence="10">cv. DH55</strain>
    </source>
</reference>
<sequence length="158" mass="17759">MAKPALAVPTKIKDSTRFYPYFKLILCFYFPYDCIGAIDGTHIPAMITGQDSSSYHNRKGQLSQNVLAACNFDLEFTYVLSGWEGSAHNAKVLNDALTRNTNKLIVREEGTDADERVDDGNNEEEQLHGTQNQQRVHANNWRATIAENMWTNAINMGS</sequence>
<keyword evidence="5" id="KW-0479">Metal-binding</keyword>
<feature type="region of interest" description="Disordered" evidence="8">
    <location>
        <begin position="109"/>
        <end position="134"/>
    </location>
</feature>
<dbReference type="InterPro" id="IPR045249">
    <property type="entry name" value="HARBI1-like"/>
</dbReference>
<evidence type="ECO:0000256" key="6">
    <source>
        <dbReference type="ARBA" id="ARBA00022801"/>
    </source>
</evidence>
<evidence type="ECO:0000256" key="7">
    <source>
        <dbReference type="ARBA" id="ARBA00023242"/>
    </source>
</evidence>
<evidence type="ECO:0000256" key="8">
    <source>
        <dbReference type="SAM" id="MobiDB-lite"/>
    </source>
</evidence>